<evidence type="ECO:0000256" key="1">
    <source>
        <dbReference type="ARBA" id="ARBA00023125"/>
    </source>
</evidence>
<dbReference type="InterPro" id="IPR010982">
    <property type="entry name" value="Lambda_DNA-bd_dom_sf"/>
</dbReference>
<name>A0A859DP20_9FIRM</name>
<evidence type="ECO:0000313" key="6">
    <source>
        <dbReference type="Proteomes" id="UP000509623"/>
    </source>
</evidence>
<dbReference type="InterPro" id="IPR001387">
    <property type="entry name" value="Cro/C1-type_HTH"/>
</dbReference>
<evidence type="ECO:0000313" key="3">
    <source>
        <dbReference type="EMBL" id="QKN23274.1"/>
    </source>
</evidence>
<evidence type="ECO:0000313" key="4">
    <source>
        <dbReference type="EMBL" id="QKO30044.1"/>
    </source>
</evidence>
<dbReference type="PANTHER" id="PTHR46558:SF11">
    <property type="entry name" value="HTH-TYPE TRANSCRIPTIONAL REGULATOR XRE"/>
    <property type="match status" value="1"/>
</dbReference>
<gene>
    <name evidence="3" type="ORF">GJQ69_01480</name>
    <name evidence="4" type="ORF">GKP14_02870</name>
</gene>
<dbReference type="Gene3D" id="1.10.260.40">
    <property type="entry name" value="lambda repressor-like DNA-binding domains"/>
    <property type="match status" value="1"/>
</dbReference>
<keyword evidence="6" id="KW-1185">Reference proteome</keyword>
<dbReference type="PANTHER" id="PTHR46558">
    <property type="entry name" value="TRACRIPTIONAL REGULATORY PROTEIN-RELATED-RELATED"/>
    <property type="match status" value="1"/>
</dbReference>
<evidence type="ECO:0000259" key="2">
    <source>
        <dbReference type="PROSITE" id="PS50943"/>
    </source>
</evidence>
<dbReference type="CDD" id="cd00093">
    <property type="entry name" value="HTH_XRE"/>
    <property type="match status" value="1"/>
</dbReference>
<dbReference type="Pfam" id="PF01381">
    <property type="entry name" value="HTH_3"/>
    <property type="match status" value="1"/>
</dbReference>
<sequence>MNSYFPRLITLLRKERGLSQKSVANSLGVSQALLSHYEKGIRECGLDFVVKIADFYGVSCDYLLGRTPHPAGFAAEVPVSTQADGTSEETVQAPAEQTIVERSIATLYAIAHSCSSSDLTDEVSVYLFAAVYRVFRILYAANNKNPQGMFAISEHLADGRAAASGEVALSNIRCLLSGEDVDGLVRVLKTAVPSLSPEKLSELYPALSSALFTLIQRAEIRMGPAGGAGGAKKQV</sequence>
<dbReference type="EMBL" id="CP046051">
    <property type="protein sequence ID" value="QKN23274.1"/>
    <property type="molecule type" value="Genomic_DNA"/>
</dbReference>
<dbReference type="AlphaFoldDB" id="A0A859DP20"/>
<reference evidence="4" key="2">
    <citation type="journal article" date="2021" name="Appl. Environ. Microbiol.">
        <title>Adaptability of a Caproate-Producing Bacterium Contributes to Its Dominance in an Anaerobic Fermentation System.</title>
        <authorList>
            <person name="Wang H."/>
            <person name="Gu Y."/>
            <person name="Zhou W."/>
            <person name="Zhao D."/>
            <person name="Qiao Z."/>
            <person name="Zheng J."/>
            <person name="Gao J."/>
            <person name="Chen X."/>
            <person name="Ren C."/>
            <person name="Xu Y."/>
        </authorList>
    </citation>
    <scope>NUCLEOTIDE SEQUENCE</scope>
    <source>
        <strain evidence="4">JNU-WLY1368</strain>
    </source>
</reference>
<feature type="domain" description="HTH cro/C1-type" evidence="2">
    <location>
        <begin position="9"/>
        <end position="63"/>
    </location>
</feature>
<dbReference type="KEGG" id="clf:GJQ69_01480"/>
<protein>
    <submittedName>
        <fullName evidence="3">Helix-turn-helix domain-containing protein</fullName>
    </submittedName>
</protein>
<dbReference type="PROSITE" id="PS50943">
    <property type="entry name" value="HTH_CROC1"/>
    <property type="match status" value="1"/>
</dbReference>
<reference evidence="4" key="3">
    <citation type="journal article" date="2022" name="Int. J. Syst. Evol. Microbiol.">
        <title>Caproicibacterium lactatifermentans sp. nov., isolated from pit clay used for the production of Chinese strong aroma-type liquor.</title>
        <authorList>
            <person name="Wang H."/>
            <person name="Gu Y."/>
            <person name="Zhao D."/>
            <person name="Qiao Z."/>
            <person name="Zheng J."/>
            <person name="Gao J."/>
            <person name="Ren C."/>
            <person name="Xu Y."/>
        </authorList>
    </citation>
    <scope>NUCLEOTIDE SEQUENCE</scope>
    <source>
        <strain evidence="4">JNU-WLY1368</strain>
    </source>
</reference>
<dbReference type="Proteomes" id="UP000509623">
    <property type="component" value="Chromosome"/>
</dbReference>
<evidence type="ECO:0000313" key="5">
    <source>
        <dbReference type="Proteomes" id="UP000501316"/>
    </source>
</evidence>
<dbReference type="GO" id="GO:0003677">
    <property type="term" value="F:DNA binding"/>
    <property type="evidence" value="ECO:0007669"/>
    <property type="project" value="UniProtKB-KW"/>
</dbReference>
<dbReference type="RefSeq" id="WP_086036570.1">
    <property type="nucleotide sequence ID" value="NZ_CP046051.1"/>
</dbReference>
<dbReference type="EMBL" id="CP046161">
    <property type="protein sequence ID" value="QKO30044.1"/>
    <property type="molecule type" value="Genomic_DNA"/>
</dbReference>
<dbReference type="Proteomes" id="UP000501316">
    <property type="component" value="Chromosome"/>
</dbReference>
<dbReference type="SUPFAM" id="SSF47413">
    <property type="entry name" value="lambda repressor-like DNA-binding domains"/>
    <property type="match status" value="1"/>
</dbReference>
<keyword evidence="1" id="KW-0238">DNA-binding</keyword>
<organism evidence="3 5">
    <name type="scientific">Caproicibacterium lactatifermentans</name>
    <dbReference type="NCBI Taxonomy" id="2666138"/>
    <lineage>
        <taxon>Bacteria</taxon>
        <taxon>Bacillati</taxon>
        <taxon>Bacillota</taxon>
        <taxon>Clostridia</taxon>
        <taxon>Eubacteriales</taxon>
        <taxon>Oscillospiraceae</taxon>
        <taxon>Caproicibacterium</taxon>
    </lineage>
</organism>
<dbReference type="SMART" id="SM00530">
    <property type="entry name" value="HTH_XRE"/>
    <property type="match status" value="1"/>
</dbReference>
<accession>A0A859DP20</accession>
<reference evidence="5 6" key="1">
    <citation type="submission" date="2019-11" db="EMBL/GenBank/DDBJ databases">
        <authorList>
            <person name="Ren C."/>
            <person name="Wang H."/>
            <person name="Xu Y."/>
        </authorList>
    </citation>
    <scope>NUCLEOTIDE SEQUENCE [LARGE SCALE GENOMIC DNA]</scope>
    <source>
        <strain evidence="6">JNU-WLY1368</strain>
        <strain evidence="3 5">LBM 19010</strain>
    </source>
</reference>
<proteinExistence type="predicted"/>